<evidence type="ECO:0000256" key="2">
    <source>
        <dbReference type="ARBA" id="ARBA00006024"/>
    </source>
</evidence>
<dbReference type="NCBIfam" id="TIGR01494">
    <property type="entry name" value="ATPase_P-type"/>
    <property type="match status" value="2"/>
</dbReference>
<evidence type="ECO:0000256" key="5">
    <source>
        <dbReference type="ARBA" id="ARBA00022692"/>
    </source>
</evidence>
<dbReference type="AlphaFoldDB" id="A0A202E7W6"/>
<dbReference type="InterPro" id="IPR001757">
    <property type="entry name" value="P_typ_ATPase"/>
</dbReference>
<comment type="caution">
    <text evidence="16">The sequence shown here is derived from an EMBL/GenBank/DDBJ whole genome shotgun (WGS) entry which is preliminary data.</text>
</comment>
<feature type="transmembrane region" description="Helical" evidence="14">
    <location>
        <begin position="729"/>
        <end position="758"/>
    </location>
</feature>
<comment type="subcellular location">
    <subcellularLocation>
        <location evidence="1">Cell membrane</location>
        <topology evidence="1">Multi-pass membrane protein</topology>
    </subcellularLocation>
</comment>
<dbReference type="SFLD" id="SFLDG00002">
    <property type="entry name" value="C1.7:_P-type_atpase_like"/>
    <property type="match status" value="1"/>
</dbReference>
<dbReference type="PRINTS" id="PR00119">
    <property type="entry name" value="CATATPASE"/>
</dbReference>
<dbReference type="GO" id="GO:0005886">
    <property type="term" value="C:plasma membrane"/>
    <property type="evidence" value="ECO:0007669"/>
    <property type="project" value="UniProtKB-SubCell"/>
</dbReference>
<name>A0A202E7W6_9EURY</name>
<dbReference type="SFLD" id="SFLDS00003">
    <property type="entry name" value="Haloacid_Dehalogenase"/>
    <property type="match status" value="1"/>
</dbReference>
<evidence type="ECO:0000256" key="14">
    <source>
        <dbReference type="SAM" id="Phobius"/>
    </source>
</evidence>
<evidence type="ECO:0000256" key="3">
    <source>
        <dbReference type="ARBA" id="ARBA00022448"/>
    </source>
</evidence>
<evidence type="ECO:0000256" key="13">
    <source>
        <dbReference type="SAM" id="MobiDB-lite"/>
    </source>
</evidence>
<dbReference type="PRINTS" id="PR00120">
    <property type="entry name" value="HATPASE"/>
</dbReference>
<dbReference type="Proteomes" id="UP000196084">
    <property type="component" value="Unassembled WGS sequence"/>
</dbReference>
<dbReference type="EMBL" id="MWPH01000002">
    <property type="protein sequence ID" value="OVE84040.1"/>
    <property type="molecule type" value="Genomic_DNA"/>
</dbReference>
<evidence type="ECO:0000256" key="12">
    <source>
        <dbReference type="ARBA" id="ARBA00023136"/>
    </source>
</evidence>
<dbReference type="Gene3D" id="3.40.50.1000">
    <property type="entry name" value="HAD superfamily/HAD-like"/>
    <property type="match status" value="1"/>
</dbReference>
<dbReference type="SUPFAM" id="SSF56784">
    <property type="entry name" value="HAD-like"/>
    <property type="match status" value="1"/>
</dbReference>
<dbReference type="Gene3D" id="3.30.70.100">
    <property type="match status" value="1"/>
</dbReference>
<dbReference type="Pfam" id="PF00702">
    <property type="entry name" value="Hydrolase"/>
    <property type="match status" value="1"/>
</dbReference>
<keyword evidence="4" id="KW-1003">Cell membrane</keyword>
<comment type="similarity">
    <text evidence="2">Belongs to the cation transport ATPase (P-type) (TC 3.A.3) family. Type IB subfamily.</text>
</comment>
<dbReference type="SFLD" id="SFLDF00027">
    <property type="entry name" value="p-type_atpase"/>
    <property type="match status" value="1"/>
</dbReference>
<dbReference type="InterPro" id="IPR018303">
    <property type="entry name" value="ATPase_P-typ_P_site"/>
</dbReference>
<keyword evidence="3" id="KW-0813">Transport</keyword>
<feature type="transmembrane region" description="Helical" evidence="14">
    <location>
        <begin position="100"/>
        <end position="118"/>
    </location>
</feature>
<evidence type="ECO:0000256" key="9">
    <source>
        <dbReference type="ARBA" id="ARBA00022967"/>
    </source>
</evidence>
<proteinExistence type="inferred from homology"/>
<evidence type="ECO:0000313" key="17">
    <source>
        <dbReference type="Proteomes" id="UP000196084"/>
    </source>
</evidence>
<dbReference type="CDD" id="cd00371">
    <property type="entry name" value="HMA"/>
    <property type="match status" value="1"/>
</dbReference>
<keyword evidence="7" id="KW-0547">Nucleotide-binding</keyword>
<feature type="region of interest" description="Disordered" evidence="13">
    <location>
        <begin position="462"/>
        <end position="485"/>
    </location>
</feature>
<dbReference type="Pfam" id="PF00403">
    <property type="entry name" value="HMA"/>
    <property type="match status" value="1"/>
</dbReference>
<dbReference type="InterPro" id="IPR027256">
    <property type="entry name" value="P-typ_ATPase_IB"/>
</dbReference>
<dbReference type="InterPro" id="IPR017969">
    <property type="entry name" value="Heavy-metal-associated_CS"/>
</dbReference>
<dbReference type="Gene3D" id="2.70.150.10">
    <property type="entry name" value="Calcium-transporting ATPase, cytoplasmic transduction domain A"/>
    <property type="match status" value="1"/>
</dbReference>
<feature type="transmembrane region" description="Helical" evidence="14">
    <location>
        <begin position="124"/>
        <end position="143"/>
    </location>
</feature>
<dbReference type="InterPro" id="IPR059000">
    <property type="entry name" value="ATPase_P-type_domA"/>
</dbReference>
<dbReference type="InterPro" id="IPR044492">
    <property type="entry name" value="P_typ_ATPase_HD_dom"/>
</dbReference>
<dbReference type="InterPro" id="IPR036163">
    <property type="entry name" value="HMA_dom_sf"/>
</dbReference>
<evidence type="ECO:0000313" key="16">
    <source>
        <dbReference type="EMBL" id="OVE84040.1"/>
    </source>
</evidence>
<dbReference type="RefSeq" id="WP_087714310.1">
    <property type="nucleotide sequence ID" value="NZ_MWPH01000002.1"/>
</dbReference>
<dbReference type="SUPFAM" id="SSF55008">
    <property type="entry name" value="HMA, heavy metal-associated domain"/>
    <property type="match status" value="1"/>
</dbReference>
<dbReference type="PROSITE" id="PS00154">
    <property type="entry name" value="ATPASE_E1_E2"/>
    <property type="match status" value="1"/>
</dbReference>
<keyword evidence="17" id="KW-1185">Reference proteome</keyword>
<keyword evidence="6" id="KW-0479">Metal-binding</keyword>
<keyword evidence="12 14" id="KW-0472">Membrane</keyword>
<dbReference type="InterPro" id="IPR008250">
    <property type="entry name" value="ATPase_P-typ_transduc_dom_A_sf"/>
</dbReference>
<dbReference type="GO" id="GO:0043682">
    <property type="term" value="F:P-type divalent copper transporter activity"/>
    <property type="evidence" value="ECO:0007669"/>
    <property type="project" value="TreeGrafter"/>
</dbReference>
<dbReference type="SUPFAM" id="SSF81653">
    <property type="entry name" value="Calcium ATPase, transduction domain A"/>
    <property type="match status" value="1"/>
</dbReference>
<protein>
    <submittedName>
        <fullName evidence="16">ATPase</fullName>
    </submittedName>
</protein>
<dbReference type="InterPro" id="IPR006121">
    <property type="entry name" value="HMA_dom"/>
</dbReference>
<dbReference type="InterPro" id="IPR023298">
    <property type="entry name" value="ATPase_P-typ_TM_dom_sf"/>
</dbReference>
<evidence type="ECO:0000256" key="7">
    <source>
        <dbReference type="ARBA" id="ARBA00022741"/>
    </source>
</evidence>
<dbReference type="GO" id="GO:0016887">
    <property type="term" value="F:ATP hydrolysis activity"/>
    <property type="evidence" value="ECO:0007669"/>
    <property type="project" value="InterPro"/>
</dbReference>
<evidence type="ECO:0000256" key="4">
    <source>
        <dbReference type="ARBA" id="ARBA00022475"/>
    </source>
</evidence>
<dbReference type="GO" id="GO:0005507">
    <property type="term" value="F:copper ion binding"/>
    <property type="evidence" value="ECO:0007669"/>
    <property type="project" value="TreeGrafter"/>
</dbReference>
<keyword evidence="5 14" id="KW-0812">Transmembrane</keyword>
<evidence type="ECO:0000256" key="6">
    <source>
        <dbReference type="ARBA" id="ARBA00022723"/>
    </source>
</evidence>
<evidence type="ECO:0000256" key="8">
    <source>
        <dbReference type="ARBA" id="ARBA00022840"/>
    </source>
</evidence>
<dbReference type="InterPro" id="IPR036412">
    <property type="entry name" value="HAD-like_sf"/>
</dbReference>
<feature type="transmembrane region" description="Helical" evidence="14">
    <location>
        <begin position="186"/>
        <end position="203"/>
    </location>
</feature>
<feature type="domain" description="HMA" evidence="15">
    <location>
        <begin position="9"/>
        <end position="74"/>
    </location>
</feature>
<dbReference type="CDD" id="cd02094">
    <property type="entry name" value="P-type_ATPase_Cu-like"/>
    <property type="match status" value="1"/>
</dbReference>
<reference evidence="16 17" key="1">
    <citation type="submission" date="2017-02" db="EMBL/GenBank/DDBJ databases">
        <title>Natronthermophilus aegyptiacus gen. nov.,sp. nov., an aerobic, extremely halophilic alkalithermophilic archaeon isolated from the athalassohaline Wadi An Natrun, Egypt.</title>
        <authorList>
            <person name="Zhao B."/>
        </authorList>
    </citation>
    <scope>NUCLEOTIDE SEQUENCE [LARGE SCALE GENOMIC DNA]</scope>
    <source>
        <strain evidence="16 17">CGMCC 1.3597</strain>
    </source>
</reference>
<evidence type="ECO:0000256" key="10">
    <source>
        <dbReference type="ARBA" id="ARBA00022989"/>
    </source>
</evidence>
<dbReference type="PROSITE" id="PS01047">
    <property type="entry name" value="HMA_1"/>
    <property type="match status" value="1"/>
</dbReference>
<dbReference type="PROSITE" id="PS50846">
    <property type="entry name" value="HMA_2"/>
    <property type="match status" value="1"/>
</dbReference>
<dbReference type="PANTHER" id="PTHR43520:SF8">
    <property type="entry name" value="P-TYPE CU(+) TRANSPORTER"/>
    <property type="match status" value="1"/>
</dbReference>
<keyword evidence="8" id="KW-0067">ATP-binding</keyword>
<gene>
    <name evidence="16" type="ORF">B2G88_06270</name>
</gene>
<keyword evidence="9" id="KW-1278">Translocase</keyword>
<dbReference type="Pfam" id="PF00122">
    <property type="entry name" value="E1-E2_ATPase"/>
    <property type="match status" value="1"/>
</dbReference>
<keyword evidence="11" id="KW-0406">Ion transport</keyword>
<dbReference type="FunFam" id="3.30.70.100:FF:000005">
    <property type="entry name" value="Copper-exporting P-type ATPase A"/>
    <property type="match status" value="1"/>
</dbReference>
<dbReference type="NCBIfam" id="TIGR01525">
    <property type="entry name" value="ATPase-IB_hvy"/>
    <property type="match status" value="1"/>
</dbReference>
<feature type="transmembrane region" description="Helical" evidence="14">
    <location>
        <begin position="155"/>
        <end position="180"/>
    </location>
</feature>
<feature type="transmembrane region" description="Helical" evidence="14">
    <location>
        <begin position="340"/>
        <end position="358"/>
    </location>
</feature>
<dbReference type="InterPro" id="IPR023299">
    <property type="entry name" value="ATPase_P-typ_cyto_dom_N"/>
</dbReference>
<evidence type="ECO:0000259" key="15">
    <source>
        <dbReference type="PROSITE" id="PS50846"/>
    </source>
</evidence>
<evidence type="ECO:0000256" key="11">
    <source>
        <dbReference type="ARBA" id="ARBA00023065"/>
    </source>
</evidence>
<dbReference type="PANTHER" id="PTHR43520">
    <property type="entry name" value="ATP7, ISOFORM B"/>
    <property type="match status" value="1"/>
</dbReference>
<feature type="transmembrane region" description="Helical" evidence="14">
    <location>
        <begin position="384"/>
        <end position="407"/>
    </location>
</feature>
<organism evidence="16 17">
    <name type="scientific">Natronolimnobius baerhuensis</name>
    <dbReference type="NCBI Taxonomy" id="253108"/>
    <lineage>
        <taxon>Archaea</taxon>
        <taxon>Methanobacteriati</taxon>
        <taxon>Methanobacteriota</taxon>
        <taxon>Stenosarchaea group</taxon>
        <taxon>Halobacteria</taxon>
        <taxon>Halobacteriales</taxon>
        <taxon>Natrialbaceae</taxon>
        <taxon>Natronolimnobius</taxon>
    </lineage>
</organism>
<evidence type="ECO:0000256" key="1">
    <source>
        <dbReference type="ARBA" id="ARBA00004651"/>
    </source>
</evidence>
<dbReference type="FunFam" id="2.70.150.10:FF:000020">
    <property type="entry name" value="Copper-exporting P-type ATPase A"/>
    <property type="match status" value="1"/>
</dbReference>
<dbReference type="Gene3D" id="3.40.1110.10">
    <property type="entry name" value="Calcium-transporting ATPase, cytoplasmic domain N"/>
    <property type="match status" value="1"/>
</dbReference>
<dbReference type="GO" id="GO:0005524">
    <property type="term" value="F:ATP binding"/>
    <property type="evidence" value="ECO:0007669"/>
    <property type="project" value="UniProtKB-KW"/>
</dbReference>
<dbReference type="SUPFAM" id="SSF81665">
    <property type="entry name" value="Calcium ATPase, transmembrane domain M"/>
    <property type="match status" value="1"/>
</dbReference>
<keyword evidence="10 14" id="KW-1133">Transmembrane helix</keyword>
<dbReference type="InterPro" id="IPR023214">
    <property type="entry name" value="HAD_sf"/>
</dbReference>
<dbReference type="GO" id="GO:0055070">
    <property type="term" value="P:copper ion homeostasis"/>
    <property type="evidence" value="ECO:0007669"/>
    <property type="project" value="TreeGrafter"/>
</dbReference>
<accession>A0A202E7W6</accession>
<dbReference type="OrthoDB" id="8588at2157"/>
<sequence>MPQNQTDLERTDLSLSGMSCTTCASAIADSLEDVDGVDEASVNFATERADVQHDPDVSTDDLVAAVEDAGYGVREELLDGDQEMEDDDELQTLRQLGIRAWIVTSPIVLLMVFMWTPLDTLSGGQIDVLMLVFATPVVFYYGLRTHAAAYRGLKNGVFNMHALISVGTLVAWATGVMVFVMPMENYAGVGAMIMASHNVGTYLEHRAKGRASSAIEGLMSMRAETGRVLQNGEEVEVPLDEVDVGDRLVVRPGEKIPVDGVVIDGRSSVDESMVTGESDPVTKEEGNEVIGSTVNNAGRLTLEATKVGDDTFLSEVVELVEEAQGTTVPIQALTDRITNYFVPTVFAIAALSFLLWWLTPGAMEAVASVGAPSLPWVDLTLEPLTLGIFAAVAVLVISCPCALGLATPTALMAGTGKAAENGILFRDGEAIQTMKDLDIVVLDKTGTITEGNHSVTDVVVQPGRSSATDGGITTGNPGDDTASASGRELDADELIRLAASAERGSEHPIGNAMVEYAEESGIELSDPDAFESVPGKGITATVDGRTVSVGNPKFFDDELEGNLPTHIANRLRELEQEGKTTVIVGLEDEPVGLVSTADTIKDESVEAIAELHDRGIETWLLTGDNERTARAIAEQVDIDPERVLASVLPQEKIDKVSQLQDQGYNVGMVGDGINDAPALKQANVGIAIGTGTDIAIQSSDVSLVRGQLDALVDAFTLSEKIFSKIKQNLFWAFIYNAVAIPIAFFGLLHPVIAVAAMITSSVSVISNSARLGSLEL</sequence>